<comment type="function">
    <text evidence="7">Single strand-specific metallo-endoribonuclease involved in late-stage 70S ribosome quality control and in maturation of the 3' terminus of the 16S rRNA.</text>
</comment>
<keyword evidence="5 7" id="KW-0378">Hydrolase</keyword>
<feature type="binding site" evidence="7">
    <location>
        <position position="121"/>
    </location>
    <ligand>
        <name>Zn(2+)</name>
        <dbReference type="ChEBI" id="CHEBI:29105"/>
        <note>catalytic</note>
    </ligand>
</feature>
<dbReference type="GO" id="GO:0004521">
    <property type="term" value="F:RNA endonuclease activity"/>
    <property type="evidence" value="ECO:0007669"/>
    <property type="project" value="UniProtKB-UniRule"/>
</dbReference>
<dbReference type="GO" id="GO:0006364">
    <property type="term" value="P:rRNA processing"/>
    <property type="evidence" value="ECO:0007669"/>
    <property type="project" value="UniProtKB-UniRule"/>
</dbReference>
<evidence type="ECO:0000256" key="1">
    <source>
        <dbReference type="ARBA" id="ARBA00010875"/>
    </source>
</evidence>
<dbReference type="Gene3D" id="3.40.390.30">
    <property type="entry name" value="Metalloproteases ('zincins'), catalytic domain"/>
    <property type="match status" value="1"/>
</dbReference>
<keyword evidence="2 7" id="KW-0540">Nuclease</keyword>
<dbReference type="GO" id="GO:0008270">
    <property type="term" value="F:zinc ion binding"/>
    <property type="evidence" value="ECO:0007669"/>
    <property type="project" value="UniProtKB-UniRule"/>
</dbReference>
<keyword evidence="6 7" id="KW-0862">Zinc</keyword>
<feature type="binding site" evidence="7">
    <location>
        <position position="111"/>
    </location>
    <ligand>
        <name>Zn(2+)</name>
        <dbReference type="ChEBI" id="CHEBI:29105"/>
        <note>catalytic</note>
    </ligand>
</feature>
<dbReference type="HAMAP" id="MF_00009">
    <property type="entry name" value="Endoribonucl_YbeY"/>
    <property type="match status" value="1"/>
</dbReference>
<comment type="cofactor">
    <cofactor evidence="7">
        <name>Zn(2+)</name>
        <dbReference type="ChEBI" id="CHEBI:29105"/>
    </cofactor>
    <text evidence="7">Binds 1 zinc ion.</text>
</comment>
<reference evidence="8 9" key="1">
    <citation type="submission" date="2015-05" db="EMBL/GenBank/DDBJ databases">
        <title>Draft genome sequence of Microvirga vignae strain BR3299, a novel nitrogen fixing bacteria isolated from Brazil semi-aired region.</title>
        <authorList>
            <person name="Zilli J.E."/>
            <person name="Passos S.R."/>
            <person name="Leite J."/>
            <person name="Baldani J.I."/>
            <person name="Xavier G.R."/>
            <person name="Rumjaneck N.G."/>
            <person name="Simoes-Araujo J.L."/>
        </authorList>
    </citation>
    <scope>NUCLEOTIDE SEQUENCE [LARGE SCALE GENOMIC DNA]</scope>
    <source>
        <strain evidence="8 9">BR3299</strain>
    </source>
</reference>
<dbReference type="InterPro" id="IPR002036">
    <property type="entry name" value="YbeY"/>
</dbReference>
<proteinExistence type="inferred from homology"/>
<evidence type="ECO:0000256" key="6">
    <source>
        <dbReference type="ARBA" id="ARBA00022833"/>
    </source>
</evidence>
<dbReference type="PANTHER" id="PTHR46986:SF1">
    <property type="entry name" value="ENDORIBONUCLEASE YBEY, CHLOROPLASTIC"/>
    <property type="match status" value="1"/>
</dbReference>
<dbReference type="AlphaFoldDB" id="A0A0H1RH17"/>
<keyword evidence="7" id="KW-0698">rRNA processing</keyword>
<dbReference type="GO" id="GO:0004222">
    <property type="term" value="F:metalloendopeptidase activity"/>
    <property type="evidence" value="ECO:0007669"/>
    <property type="project" value="InterPro"/>
</dbReference>
<dbReference type="OrthoDB" id="9807740at2"/>
<evidence type="ECO:0000256" key="7">
    <source>
        <dbReference type="HAMAP-Rule" id="MF_00009"/>
    </source>
</evidence>
<dbReference type="SUPFAM" id="SSF55486">
    <property type="entry name" value="Metalloproteases ('zincins'), catalytic domain"/>
    <property type="match status" value="1"/>
</dbReference>
<protein>
    <recommendedName>
        <fullName evidence="7">Endoribonuclease YbeY</fullName>
        <ecNumber evidence="7">3.1.-.-</ecNumber>
    </recommendedName>
</protein>
<dbReference type="PANTHER" id="PTHR46986">
    <property type="entry name" value="ENDORIBONUCLEASE YBEY, CHLOROPLASTIC"/>
    <property type="match status" value="1"/>
</dbReference>
<name>A0A0H1RH17_9HYPH</name>
<comment type="subcellular location">
    <subcellularLocation>
        <location evidence="7">Cytoplasm</location>
    </subcellularLocation>
</comment>
<sequence>MIEEGDWEKIPDVEALAQKAASAALAVTYEADGDFEASVMLTDDAQIQELNRTWRGKDKPTNVLSFPAPEQPGATGPRHLGDIALAYETLVRESEEESKELAHHFAHLIVHGVLHLLGYDHETEAEAEIMEALEVKALATLGIADPYRDMAA</sequence>
<evidence type="ECO:0000256" key="5">
    <source>
        <dbReference type="ARBA" id="ARBA00022801"/>
    </source>
</evidence>
<dbReference type="NCBIfam" id="TIGR00043">
    <property type="entry name" value="rRNA maturation RNase YbeY"/>
    <property type="match status" value="1"/>
</dbReference>
<dbReference type="RefSeq" id="WP_047188179.1">
    <property type="nucleotide sequence ID" value="NZ_LCYG01000016.1"/>
</dbReference>
<keyword evidence="9" id="KW-1185">Reference proteome</keyword>
<keyword evidence="3 7" id="KW-0479">Metal-binding</keyword>
<evidence type="ECO:0000256" key="4">
    <source>
        <dbReference type="ARBA" id="ARBA00022759"/>
    </source>
</evidence>
<dbReference type="Pfam" id="PF02130">
    <property type="entry name" value="YbeY"/>
    <property type="match status" value="1"/>
</dbReference>
<gene>
    <name evidence="7" type="primary">ybeY</name>
    <name evidence="8" type="ORF">AA309_05225</name>
</gene>
<keyword evidence="7" id="KW-0963">Cytoplasm</keyword>
<feature type="binding site" evidence="7">
    <location>
        <position position="115"/>
    </location>
    <ligand>
        <name>Zn(2+)</name>
        <dbReference type="ChEBI" id="CHEBI:29105"/>
        <note>catalytic</note>
    </ligand>
</feature>
<comment type="similarity">
    <text evidence="1 7">Belongs to the endoribonuclease YbeY family.</text>
</comment>
<dbReference type="EMBL" id="LCYG01000016">
    <property type="protein sequence ID" value="KLK94136.1"/>
    <property type="molecule type" value="Genomic_DNA"/>
</dbReference>
<organism evidence="8 9">
    <name type="scientific">Microvirga vignae</name>
    <dbReference type="NCBI Taxonomy" id="1225564"/>
    <lineage>
        <taxon>Bacteria</taxon>
        <taxon>Pseudomonadati</taxon>
        <taxon>Pseudomonadota</taxon>
        <taxon>Alphaproteobacteria</taxon>
        <taxon>Hyphomicrobiales</taxon>
        <taxon>Methylobacteriaceae</taxon>
        <taxon>Microvirga</taxon>
    </lineage>
</organism>
<dbReference type="EC" id="3.1.-.-" evidence="7"/>
<evidence type="ECO:0000313" key="8">
    <source>
        <dbReference type="EMBL" id="KLK94136.1"/>
    </source>
</evidence>
<dbReference type="STRING" id="1225564.AA309_05225"/>
<dbReference type="InterPro" id="IPR020549">
    <property type="entry name" value="YbeY_CS"/>
</dbReference>
<dbReference type="PATRIC" id="fig|1225564.3.peg.1506"/>
<keyword evidence="4 7" id="KW-0255">Endonuclease</keyword>
<evidence type="ECO:0000256" key="3">
    <source>
        <dbReference type="ARBA" id="ARBA00022723"/>
    </source>
</evidence>
<accession>A0A0H1RH17</accession>
<evidence type="ECO:0000256" key="2">
    <source>
        <dbReference type="ARBA" id="ARBA00022722"/>
    </source>
</evidence>
<comment type="caution">
    <text evidence="8">The sequence shown here is derived from an EMBL/GenBank/DDBJ whole genome shotgun (WGS) entry which is preliminary data.</text>
</comment>
<dbReference type="Proteomes" id="UP000035489">
    <property type="component" value="Unassembled WGS sequence"/>
</dbReference>
<keyword evidence="7" id="KW-0690">Ribosome biogenesis</keyword>
<evidence type="ECO:0000313" key="9">
    <source>
        <dbReference type="Proteomes" id="UP000035489"/>
    </source>
</evidence>
<dbReference type="InterPro" id="IPR023091">
    <property type="entry name" value="MetalPrtase_cat_dom_sf_prd"/>
</dbReference>
<dbReference type="GO" id="GO:0005737">
    <property type="term" value="C:cytoplasm"/>
    <property type="evidence" value="ECO:0007669"/>
    <property type="project" value="UniProtKB-SubCell"/>
</dbReference>
<dbReference type="PROSITE" id="PS01306">
    <property type="entry name" value="UPF0054"/>
    <property type="match status" value="1"/>
</dbReference>